<proteinExistence type="predicted"/>
<accession>A0A1H9RJG7</accession>
<dbReference type="Proteomes" id="UP000199019">
    <property type="component" value="Unassembled WGS sequence"/>
</dbReference>
<sequence length="255" mass="26879">MEVRVDGNRAAEAVAEIERVWHLCAAPDDDDNFDAVVRMTFDDASADLADIDAGVVQGRSLPNLMQVLTQAVTRAAIDAQKGHLVMLHAAGIQCPDTGAVVALVGPGGTGKTTLIRTLGPGKGYITDETVAVTADDIVLPYPKPLSVRREPGSMWKDETDPLEFGVLPPLRSAPLAAVVLLDRQDGYAGPPAVEPVDTLDAIAALTPETSHLPELEKPLQRMAALCDNVGGVMRVTYAEAEHLAPLVHGWLGAGS</sequence>
<dbReference type="EMBL" id="FOHB01000001">
    <property type="protein sequence ID" value="SER72892.1"/>
    <property type="molecule type" value="Genomic_DNA"/>
</dbReference>
<name>A0A1H9RJG7_9MICO</name>
<reference evidence="2" key="1">
    <citation type="submission" date="2016-10" db="EMBL/GenBank/DDBJ databases">
        <authorList>
            <person name="Varghese N."/>
            <person name="Submissions S."/>
        </authorList>
    </citation>
    <scope>NUCLEOTIDE SEQUENCE [LARGE SCALE GENOMIC DNA]</scope>
    <source>
        <strain evidence="2">CGMCC 1.6963</strain>
    </source>
</reference>
<evidence type="ECO:0000313" key="2">
    <source>
        <dbReference type="Proteomes" id="UP000199019"/>
    </source>
</evidence>
<keyword evidence="2" id="KW-1185">Reference proteome</keyword>
<organism evidence="1 2">
    <name type="scientific">Pedococcus cremeus</name>
    <dbReference type="NCBI Taxonomy" id="587636"/>
    <lineage>
        <taxon>Bacteria</taxon>
        <taxon>Bacillati</taxon>
        <taxon>Actinomycetota</taxon>
        <taxon>Actinomycetes</taxon>
        <taxon>Micrococcales</taxon>
        <taxon>Intrasporangiaceae</taxon>
        <taxon>Pedococcus</taxon>
    </lineage>
</organism>
<evidence type="ECO:0000313" key="1">
    <source>
        <dbReference type="EMBL" id="SER72892.1"/>
    </source>
</evidence>
<dbReference type="AlphaFoldDB" id="A0A1H9RJG7"/>
<dbReference type="STRING" id="587636.SAMN05216199_1010"/>
<protein>
    <submittedName>
        <fullName evidence="1">Uncharacterized protein</fullName>
    </submittedName>
</protein>
<dbReference type="InterPro" id="IPR027417">
    <property type="entry name" value="P-loop_NTPase"/>
</dbReference>
<dbReference type="SUPFAM" id="SSF52540">
    <property type="entry name" value="P-loop containing nucleoside triphosphate hydrolases"/>
    <property type="match status" value="1"/>
</dbReference>
<gene>
    <name evidence="1" type="ORF">SAMN05216199_1010</name>
</gene>